<dbReference type="EMBL" id="MU001635">
    <property type="protein sequence ID" value="KAF2483203.1"/>
    <property type="molecule type" value="Genomic_DNA"/>
</dbReference>
<dbReference type="OrthoDB" id="4153234at2759"/>
<organism evidence="2 3">
    <name type="scientific">Neohortaea acidophila</name>
    <dbReference type="NCBI Taxonomy" id="245834"/>
    <lineage>
        <taxon>Eukaryota</taxon>
        <taxon>Fungi</taxon>
        <taxon>Dikarya</taxon>
        <taxon>Ascomycota</taxon>
        <taxon>Pezizomycotina</taxon>
        <taxon>Dothideomycetes</taxon>
        <taxon>Dothideomycetidae</taxon>
        <taxon>Mycosphaerellales</taxon>
        <taxon>Teratosphaeriaceae</taxon>
        <taxon>Neohortaea</taxon>
    </lineage>
</organism>
<keyword evidence="1" id="KW-0732">Signal</keyword>
<proteinExistence type="predicted"/>
<name>A0A6A6PUT6_9PEZI</name>
<reference evidence="2" key="1">
    <citation type="journal article" date="2020" name="Stud. Mycol.">
        <title>101 Dothideomycetes genomes: a test case for predicting lifestyles and emergence of pathogens.</title>
        <authorList>
            <person name="Haridas S."/>
            <person name="Albert R."/>
            <person name="Binder M."/>
            <person name="Bloem J."/>
            <person name="Labutti K."/>
            <person name="Salamov A."/>
            <person name="Andreopoulos B."/>
            <person name="Baker S."/>
            <person name="Barry K."/>
            <person name="Bills G."/>
            <person name="Bluhm B."/>
            <person name="Cannon C."/>
            <person name="Castanera R."/>
            <person name="Culley D."/>
            <person name="Daum C."/>
            <person name="Ezra D."/>
            <person name="Gonzalez J."/>
            <person name="Henrissat B."/>
            <person name="Kuo A."/>
            <person name="Liang C."/>
            <person name="Lipzen A."/>
            <person name="Lutzoni F."/>
            <person name="Magnuson J."/>
            <person name="Mondo S."/>
            <person name="Nolan M."/>
            <person name="Ohm R."/>
            <person name="Pangilinan J."/>
            <person name="Park H.-J."/>
            <person name="Ramirez L."/>
            <person name="Alfaro M."/>
            <person name="Sun H."/>
            <person name="Tritt A."/>
            <person name="Yoshinaga Y."/>
            <person name="Zwiers L.-H."/>
            <person name="Turgeon B."/>
            <person name="Goodwin S."/>
            <person name="Spatafora J."/>
            <person name="Crous P."/>
            <person name="Grigoriev I."/>
        </authorList>
    </citation>
    <scope>NUCLEOTIDE SEQUENCE</scope>
    <source>
        <strain evidence="2">CBS 113389</strain>
    </source>
</reference>
<feature type="chain" id="PRO_5025612774" evidence="1">
    <location>
        <begin position="26"/>
        <end position="275"/>
    </location>
</feature>
<evidence type="ECO:0000313" key="2">
    <source>
        <dbReference type="EMBL" id="KAF2483203.1"/>
    </source>
</evidence>
<dbReference type="RefSeq" id="XP_033589773.1">
    <property type="nucleotide sequence ID" value="XM_033729535.1"/>
</dbReference>
<accession>A0A6A6PUT6</accession>
<evidence type="ECO:0000256" key="1">
    <source>
        <dbReference type="SAM" id="SignalP"/>
    </source>
</evidence>
<dbReference type="GeneID" id="54470537"/>
<keyword evidence="3" id="KW-1185">Reference proteome</keyword>
<dbReference type="Proteomes" id="UP000799767">
    <property type="component" value="Unassembled WGS sequence"/>
</dbReference>
<sequence length="275" mass="30252">MPIMAGIKFQVLALLLAALIASSSAASSTVQRRQVPLTNGGQRPLKLGGERRSAKVKYYTVCHCPSTHPLRSLQVSGLTTEQQFDNTWLVGGVNETYEQDDFLAFSHFGIVDVSNAQQKGYIHAKDLDCAATKPHALFTWPNNFTASSVIQANATALAAAGLSEFFDFIAVTWKPFGPAEDFTWIELDAWRIEEAELAAAGERKATLISSLSHSWVGYDDDDGDSFFPAATIQPSEWWEGWGEGVNWLEIKAKAGDGRPWDLCLDNLLLLFHAKE</sequence>
<feature type="signal peptide" evidence="1">
    <location>
        <begin position="1"/>
        <end position="25"/>
    </location>
</feature>
<dbReference type="AlphaFoldDB" id="A0A6A6PUT6"/>
<evidence type="ECO:0000313" key="3">
    <source>
        <dbReference type="Proteomes" id="UP000799767"/>
    </source>
</evidence>
<protein>
    <submittedName>
        <fullName evidence="2">Uncharacterized protein</fullName>
    </submittedName>
</protein>
<gene>
    <name evidence="2" type="ORF">BDY17DRAFT_143225</name>
</gene>